<comment type="subcellular location">
    <subcellularLocation>
        <location evidence="1">Membrane</location>
        <topology evidence="1">Single-pass membrane protein</topology>
    </subcellularLocation>
</comment>
<proteinExistence type="predicted"/>
<keyword evidence="4 6" id="KW-0472">Membrane</keyword>
<dbReference type="PANTHER" id="PTHR31234:SF2">
    <property type="entry name" value="OS05G0199100 PROTEIN"/>
    <property type="match status" value="1"/>
</dbReference>
<evidence type="ECO:0000313" key="8">
    <source>
        <dbReference type="EMBL" id="CAK9176930.1"/>
    </source>
</evidence>
<feature type="transmembrane region" description="Helical" evidence="6">
    <location>
        <begin position="41"/>
        <end position="64"/>
    </location>
</feature>
<dbReference type="PANTHER" id="PTHR31234">
    <property type="entry name" value="LATE EMBRYOGENESIS ABUNDANT (LEA) HYDROXYPROLINE-RICH GLYCOPROTEIN FAMILY"/>
    <property type="match status" value="1"/>
</dbReference>
<reference evidence="8 9" key="1">
    <citation type="submission" date="2024-02" db="EMBL/GenBank/DDBJ databases">
        <authorList>
            <person name="Vignale AGUSTIN F."/>
            <person name="Sosa J E."/>
            <person name="Modenutti C."/>
        </authorList>
    </citation>
    <scope>NUCLEOTIDE SEQUENCE [LARGE SCALE GENOMIC DNA]</scope>
</reference>
<dbReference type="AlphaFoldDB" id="A0ABC8U6H1"/>
<dbReference type="InterPro" id="IPR004864">
    <property type="entry name" value="LEA_2"/>
</dbReference>
<keyword evidence="9" id="KW-1185">Reference proteome</keyword>
<evidence type="ECO:0000256" key="4">
    <source>
        <dbReference type="ARBA" id="ARBA00023136"/>
    </source>
</evidence>
<keyword evidence="2 6" id="KW-0812">Transmembrane</keyword>
<dbReference type="Gene3D" id="2.60.40.1820">
    <property type="match status" value="1"/>
</dbReference>
<name>A0ABC8U6H1_9AQUA</name>
<feature type="domain" description="Late embryogenesis abundant protein LEA-2 subgroup" evidence="7">
    <location>
        <begin position="98"/>
        <end position="197"/>
    </location>
</feature>
<evidence type="ECO:0000256" key="6">
    <source>
        <dbReference type="SAM" id="Phobius"/>
    </source>
</evidence>
<evidence type="ECO:0000256" key="2">
    <source>
        <dbReference type="ARBA" id="ARBA00022692"/>
    </source>
</evidence>
<dbReference type="GO" id="GO:0016020">
    <property type="term" value="C:membrane"/>
    <property type="evidence" value="ECO:0007669"/>
    <property type="project" value="UniProtKB-SubCell"/>
</dbReference>
<dbReference type="EMBL" id="CAUOFW020006946">
    <property type="protein sequence ID" value="CAK9176930.1"/>
    <property type="molecule type" value="Genomic_DNA"/>
</dbReference>
<dbReference type="SUPFAM" id="SSF117070">
    <property type="entry name" value="LEA14-like"/>
    <property type="match status" value="1"/>
</dbReference>
<evidence type="ECO:0000256" key="3">
    <source>
        <dbReference type="ARBA" id="ARBA00022989"/>
    </source>
</evidence>
<evidence type="ECO:0000259" key="7">
    <source>
        <dbReference type="Pfam" id="PF03168"/>
    </source>
</evidence>
<keyword evidence="3 6" id="KW-1133">Transmembrane helix</keyword>
<accession>A0ABC8U6H1</accession>
<dbReference type="InterPro" id="IPR044839">
    <property type="entry name" value="NDR1-like"/>
</dbReference>
<dbReference type="Pfam" id="PF03168">
    <property type="entry name" value="LEA_2"/>
    <property type="match status" value="1"/>
</dbReference>
<feature type="region of interest" description="Disordered" evidence="5">
    <location>
        <begin position="1"/>
        <end position="21"/>
    </location>
</feature>
<evidence type="ECO:0000256" key="1">
    <source>
        <dbReference type="ARBA" id="ARBA00004167"/>
    </source>
</evidence>
<organism evidence="8 9">
    <name type="scientific">Ilex paraguariensis</name>
    <name type="common">yerba mate</name>
    <dbReference type="NCBI Taxonomy" id="185542"/>
    <lineage>
        <taxon>Eukaryota</taxon>
        <taxon>Viridiplantae</taxon>
        <taxon>Streptophyta</taxon>
        <taxon>Embryophyta</taxon>
        <taxon>Tracheophyta</taxon>
        <taxon>Spermatophyta</taxon>
        <taxon>Magnoliopsida</taxon>
        <taxon>eudicotyledons</taxon>
        <taxon>Gunneridae</taxon>
        <taxon>Pentapetalae</taxon>
        <taxon>asterids</taxon>
        <taxon>campanulids</taxon>
        <taxon>Aquifoliales</taxon>
        <taxon>Aquifoliaceae</taxon>
        <taxon>Ilex</taxon>
    </lineage>
</organism>
<protein>
    <recommendedName>
        <fullName evidence="7">Late embryogenesis abundant protein LEA-2 subgroup domain-containing protein</fullName>
    </recommendedName>
</protein>
<comment type="caution">
    <text evidence="8">The sequence shown here is derived from an EMBL/GenBank/DDBJ whole genome shotgun (WGS) entry which is preliminary data.</text>
</comment>
<sequence>MAEKVQQQTYPPPQANPYGRADEEVASVAGKDLRRKKRMKCFIYIVIFALFQTGIILLFALTIMKLRTPKFRVRSATFENFSTETTNTSFNIRMITEVGVKNTNFGSYKYSQSSIDFYYKGTKVGEALVPNARAKLRSTRKFDVMVDLTSLNVPSNSELGRDISSGLLPLTSQSSLRGKVELMYVMKRKKSTNMNCSMVINIQTKQLQDVICR</sequence>
<gene>
    <name evidence="8" type="ORF">ILEXP_LOCUS46798</name>
</gene>
<evidence type="ECO:0000256" key="5">
    <source>
        <dbReference type="SAM" id="MobiDB-lite"/>
    </source>
</evidence>
<evidence type="ECO:0000313" key="9">
    <source>
        <dbReference type="Proteomes" id="UP001642360"/>
    </source>
</evidence>
<dbReference type="Proteomes" id="UP001642360">
    <property type="component" value="Unassembled WGS sequence"/>
</dbReference>